<organism evidence="1">
    <name type="scientific">Arundo donax</name>
    <name type="common">Giant reed</name>
    <name type="synonym">Donax arundinaceus</name>
    <dbReference type="NCBI Taxonomy" id="35708"/>
    <lineage>
        <taxon>Eukaryota</taxon>
        <taxon>Viridiplantae</taxon>
        <taxon>Streptophyta</taxon>
        <taxon>Embryophyta</taxon>
        <taxon>Tracheophyta</taxon>
        <taxon>Spermatophyta</taxon>
        <taxon>Magnoliopsida</taxon>
        <taxon>Liliopsida</taxon>
        <taxon>Poales</taxon>
        <taxon>Poaceae</taxon>
        <taxon>PACMAD clade</taxon>
        <taxon>Arundinoideae</taxon>
        <taxon>Arundineae</taxon>
        <taxon>Arundo</taxon>
    </lineage>
</organism>
<dbReference type="EMBL" id="GBRH01237216">
    <property type="protein sequence ID" value="JAD60679.1"/>
    <property type="molecule type" value="Transcribed_RNA"/>
</dbReference>
<protein>
    <submittedName>
        <fullName evidence="1">Uncharacterized protein</fullName>
    </submittedName>
</protein>
<evidence type="ECO:0000313" key="1">
    <source>
        <dbReference type="EMBL" id="JAD60679.1"/>
    </source>
</evidence>
<dbReference type="AlphaFoldDB" id="A0A0A9B9Q7"/>
<accession>A0A0A9B9Q7</accession>
<sequence length="33" mass="4136">MMQCKRTTWTTKIWRPKFSTWPEASWTRWLMGC</sequence>
<reference evidence="1" key="1">
    <citation type="submission" date="2014-09" db="EMBL/GenBank/DDBJ databases">
        <authorList>
            <person name="Magalhaes I.L.F."/>
            <person name="Oliveira U."/>
            <person name="Santos F.R."/>
            <person name="Vidigal T.H.D.A."/>
            <person name="Brescovit A.D."/>
            <person name="Santos A.J."/>
        </authorList>
    </citation>
    <scope>NUCLEOTIDE SEQUENCE</scope>
    <source>
        <tissue evidence="1">Shoot tissue taken approximately 20 cm above the soil surface</tissue>
    </source>
</reference>
<reference evidence="1" key="2">
    <citation type="journal article" date="2015" name="Data Brief">
        <title>Shoot transcriptome of the giant reed, Arundo donax.</title>
        <authorList>
            <person name="Barrero R.A."/>
            <person name="Guerrero F.D."/>
            <person name="Moolhuijzen P."/>
            <person name="Goolsby J.A."/>
            <person name="Tidwell J."/>
            <person name="Bellgard S.E."/>
            <person name="Bellgard M.I."/>
        </authorList>
    </citation>
    <scope>NUCLEOTIDE SEQUENCE</scope>
    <source>
        <tissue evidence="1">Shoot tissue taken approximately 20 cm above the soil surface</tissue>
    </source>
</reference>
<name>A0A0A9B9Q7_ARUDO</name>
<proteinExistence type="predicted"/>